<evidence type="ECO:0000256" key="4">
    <source>
        <dbReference type="ARBA" id="ARBA00022827"/>
    </source>
</evidence>
<keyword evidence="3" id="KW-0285">Flavoprotein</keyword>
<dbReference type="InterPro" id="IPR037069">
    <property type="entry name" value="AcylCoA_DH/ox_N_sf"/>
</dbReference>
<keyword evidence="9" id="KW-1185">Reference proteome</keyword>
<keyword evidence="5" id="KW-0560">Oxidoreductase</keyword>
<dbReference type="STRING" id="1134435.AC731_008125"/>
<evidence type="ECO:0000313" key="9">
    <source>
        <dbReference type="Proteomes" id="UP000036902"/>
    </source>
</evidence>
<dbReference type="EMBL" id="CP014646">
    <property type="protein sequence ID" value="AMO36911.1"/>
    <property type="molecule type" value="Genomic_DNA"/>
</dbReference>
<protein>
    <submittedName>
        <fullName evidence="8">Acyl-CoA dehydrogenase</fullName>
    </submittedName>
</protein>
<dbReference type="RefSeq" id="WP_048705013.1">
    <property type="nucleotide sequence ID" value="NZ_CP014646.1"/>
</dbReference>
<comment type="similarity">
    <text evidence="2">Belongs to the acyl-CoA dehydrogenase family.</text>
</comment>
<comment type="cofactor">
    <cofactor evidence="1">
        <name>FAD</name>
        <dbReference type="ChEBI" id="CHEBI:57692"/>
    </cofactor>
</comment>
<sequence length="362" mass="38529">MNFDFSDDQRLLQDAVRTMLADTSTSQAVREVLEGRASHSEAVWRNLIEMGAAAAAIPEQYGGAGLGYLELCLVAEEAGRHLVAVPLSSSFYLAAEAILRAGSEAQKQHWLPKIAGGELVATAALGSRERYRAPAPLAFEGATLTGTSPALVDGGIAGLAVLRVADELVLVDLAGAGVSRTPVPTLDPTRPLTALHFDHTPAERLPAAEAATVAARVLDGAAVLLAFEQVGGAARILEATRDYSLERKAFGRQIGSFQALKHKMAEIYTAIELARVHAYYGAWALSSDAPELPKAAAAARVSATRAYVVAAEEGIELHGGIGFTWEMDCHLHYRRARHLGQLIGSEHAWRARLADELIKEAA</sequence>
<dbReference type="KEGG" id="thu:AC731_008125"/>
<dbReference type="InterPro" id="IPR009100">
    <property type="entry name" value="AcylCoA_DH/oxidase_NM_dom_sf"/>
</dbReference>
<name>A0A127K4M3_9RHOO</name>
<evidence type="ECO:0000259" key="6">
    <source>
        <dbReference type="Pfam" id="PF00441"/>
    </source>
</evidence>
<dbReference type="GO" id="GO:0003995">
    <property type="term" value="F:acyl-CoA dehydrogenase activity"/>
    <property type="evidence" value="ECO:0007669"/>
    <property type="project" value="TreeGrafter"/>
</dbReference>
<organism evidence="8 9">
    <name type="scientific">Thauera humireducens</name>
    <dbReference type="NCBI Taxonomy" id="1134435"/>
    <lineage>
        <taxon>Bacteria</taxon>
        <taxon>Pseudomonadati</taxon>
        <taxon>Pseudomonadota</taxon>
        <taxon>Betaproteobacteria</taxon>
        <taxon>Rhodocyclales</taxon>
        <taxon>Zoogloeaceae</taxon>
        <taxon>Thauera</taxon>
    </lineage>
</organism>
<evidence type="ECO:0000256" key="5">
    <source>
        <dbReference type="ARBA" id="ARBA00023002"/>
    </source>
</evidence>
<dbReference type="AlphaFoldDB" id="A0A127K4M3"/>
<dbReference type="Proteomes" id="UP000036902">
    <property type="component" value="Chromosome"/>
</dbReference>
<keyword evidence="4" id="KW-0274">FAD</keyword>
<dbReference type="Pfam" id="PF02771">
    <property type="entry name" value="Acyl-CoA_dh_N"/>
    <property type="match status" value="1"/>
</dbReference>
<dbReference type="Gene3D" id="1.10.540.10">
    <property type="entry name" value="Acyl-CoA dehydrogenase/oxidase, N-terminal domain"/>
    <property type="match status" value="1"/>
</dbReference>
<dbReference type="InterPro" id="IPR036250">
    <property type="entry name" value="AcylCo_DH-like_C"/>
</dbReference>
<gene>
    <name evidence="8" type="ORF">AC731_008125</name>
</gene>
<evidence type="ECO:0000259" key="7">
    <source>
        <dbReference type="Pfam" id="PF02771"/>
    </source>
</evidence>
<dbReference type="SUPFAM" id="SSF56645">
    <property type="entry name" value="Acyl-CoA dehydrogenase NM domain-like"/>
    <property type="match status" value="1"/>
</dbReference>
<feature type="domain" description="Acyl-CoA dehydrogenase/oxidase N-terminal" evidence="7">
    <location>
        <begin position="6"/>
        <end position="118"/>
    </location>
</feature>
<dbReference type="InterPro" id="IPR009075">
    <property type="entry name" value="AcylCo_DH/oxidase_C"/>
</dbReference>
<dbReference type="SUPFAM" id="SSF47203">
    <property type="entry name" value="Acyl-CoA dehydrogenase C-terminal domain-like"/>
    <property type="match status" value="1"/>
</dbReference>
<dbReference type="InterPro" id="IPR013786">
    <property type="entry name" value="AcylCoA_DH/ox_N"/>
</dbReference>
<dbReference type="Pfam" id="PF00441">
    <property type="entry name" value="Acyl-CoA_dh_1"/>
    <property type="match status" value="1"/>
</dbReference>
<accession>A0A127K4M3</accession>
<dbReference type="GO" id="GO:0050660">
    <property type="term" value="F:flavin adenine dinucleotide binding"/>
    <property type="evidence" value="ECO:0007669"/>
    <property type="project" value="InterPro"/>
</dbReference>
<dbReference type="PANTHER" id="PTHR43884">
    <property type="entry name" value="ACYL-COA DEHYDROGENASE"/>
    <property type="match status" value="1"/>
</dbReference>
<evidence type="ECO:0000313" key="8">
    <source>
        <dbReference type="EMBL" id="AMO36911.1"/>
    </source>
</evidence>
<dbReference type="Gene3D" id="1.20.140.10">
    <property type="entry name" value="Butyryl-CoA Dehydrogenase, subunit A, domain 3"/>
    <property type="match status" value="1"/>
</dbReference>
<evidence type="ECO:0000256" key="2">
    <source>
        <dbReference type="ARBA" id="ARBA00009347"/>
    </source>
</evidence>
<reference evidence="9" key="1">
    <citation type="submission" date="2016-03" db="EMBL/GenBank/DDBJ databases">
        <authorList>
            <person name="Ma C."/>
            <person name="Zhou S."/>
            <person name="Yang G."/>
        </authorList>
    </citation>
    <scope>NUCLEOTIDE SEQUENCE [LARGE SCALE GENOMIC DNA]</scope>
    <source>
        <strain evidence="9">SgZ-1</strain>
    </source>
</reference>
<proteinExistence type="inferred from homology"/>
<evidence type="ECO:0000256" key="1">
    <source>
        <dbReference type="ARBA" id="ARBA00001974"/>
    </source>
</evidence>
<feature type="domain" description="Acyl-CoA dehydrogenase/oxidase C-terminal" evidence="6">
    <location>
        <begin position="213"/>
        <end position="355"/>
    </location>
</feature>
<evidence type="ECO:0000256" key="3">
    <source>
        <dbReference type="ARBA" id="ARBA00022630"/>
    </source>
</evidence>
<dbReference type="PANTHER" id="PTHR43884:SF20">
    <property type="entry name" value="ACYL-COA DEHYDROGENASE FADE28"/>
    <property type="match status" value="1"/>
</dbReference>